<dbReference type="OrthoDB" id="10633960at2759"/>
<sequence>MVNDHSASLVVNDHSALLMVNDHSALLMVNDHSALLMVNDHSASLVVNDHTQSVTKPLMAPNTSMTTAAKLALLLILAVVIVSEAKGRKLKETNIVFYMHDYETGTNISTVAVTGNPKNAVAYNGSTLEIQGANRFFQKYIEMSVVSGTGVFQFARGYAILETVFIDIPNLTAIIRWNVTVLHY</sequence>
<keyword evidence="4" id="KW-1185">Reference proteome</keyword>
<keyword evidence="2" id="KW-1133">Transmembrane helix</keyword>
<keyword evidence="2" id="KW-0812">Transmembrane</keyword>
<protein>
    <recommendedName>
        <fullName evidence="1">Dirigent protein</fullName>
    </recommendedName>
</protein>
<dbReference type="EMBL" id="JABCRI010000002">
    <property type="protein sequence ID" value="KAF8410740.1"/>
    <property type="molecule type" value="Genomic_DNA"/>
</dbReference>
<feature type="transmembrane region" description="Helical" evidence="2">
    <location>
        <begin position="63"/>
        <end position="82"/>
    </location>
</feature>
<dbReference type="PANTHER" id="PTHR21495">
    <property type="entry name" value="NUCLEOPORIN-RELATED"/>
    <property type="match status" value="1"/>
</dbReference>
<dbReference type="AlphaFoldDB" id="A0A834ZSM7"/>
<evidence type="ECO:0000313" key="3">
    <source>
        <dbReference type="EMBL" id="KAF8410740.1"/>
    </source>
</evidence>
<dbReference type="InterPro" id="IPR004265">
    <property type="entry name" value="Dirigent"/>
</dbReference>
<evidence type="ECO:0000313" key="4">
    <source>
        <dbReference type="Proteomes" id="UP000655225"/>
    </source>
</evidence>
<keyword evidence="1" id="KW-0964">Secreted</keyword>
<comment type="function">
    <text evidence="1">Dirigent proteins impart stereoselectivity on the phenoxy radical-coupling reaction, yielding optically active lignans from two molecules of coniferyl alcohol in the biosynthesis of lignans, flavonolignans, and alkaloids and thus plays a central role in plant secondary metabolism.</text>
</comment>
<accession>A0A834ZSM7</accession>
<comment type="subunit">
    <text evidence="1">Homodimer.</text>
</comment>
<dbReference type="GO" id="GO:0048046">
    <property type="term" value="C:apoplast"/>
    <property type="evidence" value="ECO:0007669"/>
    <property type="project" value="UniProtKB-SubCell"/>
</dbReference>
<comment type="caution">
    <text evidence="3">The sequence shown here is derived from an EMBL/GenBank/DDBJ whole genome shotgun (WGS) entry which is preliminary data.</text>
</comment>
<gene>
    <name evidence="3" type="ORF">HHK36_003277</name>
</gene>
<organism evidence="3 4">
    <name type="scientific">Tetracentron sinense</name>
    <name type="common">Spur-leaf</name>
    <dbReference type="NCBI Taxonomy" id="13715"/>
    <lineage>
        <taxon>Eukaryota</taxon>
        <taxon>Viridiplantae</taxon>
        <taxon>Streptophyta</taxon>
        <taxon>Embryophyta</taxon>
        <taxon>Tracheophyta</taxon>
        <taxon>Spermatophyta</taxon>
        <taxon>Magnoliopsida</taxon>
        <taxon>Trochodendrales</taxon>
        <taxon>Trochodendraceae</taxon>
        <taxon>Tetracentron</taxon>
    </lineage>
</organism>
<proteinExistence type="inferred from homology"/>
<keyword evidence="2" id="KW-0472">Membrane</keyword>
<dbReference type="Proteomes" id="UP000655225">
    <property type="component" value="Unassembled WGS sequence"/>
</dbReference>
<comment type="similarity">
    <text evidence="1">Belongs to the plant dirigent protein family.</text>
</comment>
<evidence type="ECO:0000256" key="1">
    <source>
        <dbReference type="RuleBase" id="RU363099"/>
    </source>
</evidence>
<keyword evidence="1" id="KW-0052">Apoplast</keyword>
<name>A0A834ZSM7_TETSI</name>
<dbReference type="Pfam" id="PF03018">
    <property type="entry name" value="Dirigent"/>
    <property type="match status" value="1"/>
</dbReference>
<reference evidence="3 4" key="1">
    <citation type="submission" date="2020-04" db="EMBL/GenBank/DDBJ databases">
        <title>Plant Genome Project.</title>
        <authorList>
            <person name="Zhang R.-G."/>
        </authorList>
    </citation>
    <scope>NUCLEOTIDE SEQUENCE [LARGE SCALE GENOMIC DNA]</scope>
    <source>
        <strain evidence="3">YNK0</strain>
        <tissue evidence="3">Leaf</tissue>
    </source>
</reference>
<comment type="subcellular location">
    <subcellularLocation>
        <location evidence="1">Secreted</location>
        <location evidence="1">Extracellular space</location>
        <location evidence="1">Apoplast</location>
    </subcellularLocation>
</comment>
<evidence type="ECO:0000256" key="2">
    <source>
        <dbReference type="SAM" id="Phobius"/>
    </source>
</evidence>